<sequence length="209" mass="24517">MNHLIVDLDPSSTKHKILVTSIELFSRKGYSAVSVREITKAVGVKESSLYNHFKSKEDILQMIYDVFQTQHSKALPDVSLLPMIVKKQSVEQFLKAGVQNFKDSVQVDLHEKMWRIVSIEQFRDQRARDIVVNQIYGKTIEFLEAAFKAFMAENKIKEQDAHQLAIEYQYPVFTMMMEFMLLRYDNKDTAEVEQKMLRHVAFFLHYLEC</sequence>
<keyword evidence="1" id="KW-0805">Transcription regulation</keyword>
<keyword evidence="2 4" id="KW-0238">DNA-binding</keyword>
<evidence type="ECO:0000256" key="1">
    <source>
        <dbReference type="ARBA" id="ARBA00023015"/>
    </source>
</evidence>
<proteinExistence type="predicted"/>
<keyword evidence="3" id="KW-0804">Transcription</keyword>
<dbReference type="RefSeq" id="WP_278018335.1">
    <property type="nucleotide sequence ID" value="NZ_JARRRY010000009.1"/>
</dbReference>
<dbReference type="PANTHER" id="PTHR30055:SF234">
    <property type="entry name" value="HTH-TYPE TRANSCRIPTIONAL REGULATOR BETI"/>
    <property type="match status" value="1"/>
</dbReference>
<dbReference type="PRINTS" id="PR00455">
    <property type="entry name" value="HTHTETR"/>
</dbReference>
<evidence type="ECO:0000259" key="5">
    <source>
        <dbReference type="PROSITE" id="PS50977"/>
    </source>
</evidence>
<dbReference type="PROSITE" id="PS50977">
    <property type="entry name" value="HTH_TETR_2"/>
    <property type="match status" value="1"/>
</dbReference>
<keyword evidence="7" id="KW-1185">Reference proteome</keyword>
<accession>A0ABT6H358</accession>
<evidence type="ECO:0000313" key="7">
    <source>
        <dbReference type="Proteomes" id="UP001218246"/>
    </source>
</evidence>
<dbReference type="Proteomes" id="UP001218246">
    <property type="component" value="Unassembled WGS sequence"/>
</dbReference>
<dbReference type="SUPFAM" id="SSF46689">
    <property type="entry name" value="Homeodomain-like"/>
    <property type="match status" value="1"/>
</dbReference>
<dbReference type="PANTHER" id="PTHR30055">
    <property type="entry name" value="HTH-TYPE TRANSCRIPTIONAL REGULATOR RUTR"/>
    <property type="match status" value="1"/>
</dbReference>
<evidence type="ECO:0000256" key="3">
    <source>
        <dbReference type="ARBA" id="ARBA00023163"/>
    </source>
</evidence>
<evidence type="ECO:0000256" key="4">
    <source>
        <dbReference type="PROSITE-ProRule" id="PRU00335"/>
    </source>
</evidence>
<dbReference type="Pfam" id="PF00440">
    <property type="entry name" value="TetR_N"/>
    <property type="match status" value="1"/>
</dbReference>
<comment type="caution">
    <text evidence="6">The sequence shown here is derived from an EMBL/GenBank/DDBJ whole genome shotgun (WGS) entry which is preliminary data.</text>
</comment>
<evidence type="ECO:0000256" key="2">
    <source>
        <dbReference type="ARBA" id="ARBA00023125"/>
    </source>
</evidence>
<protein>
    <submittedName>
        <fullName evidence="6">TetR/AcrR family transcriptional regulator</fullName>
    </submittedName>
</protein>
<dbReference type="InterPro" id="IPR001647">
    <property type="entry name" value="HTH_TetR"/>
</dbReference>
<dbReference type="InterPro" id="IPR009057">
    <property type="entry name" value="Homeodomain-like_sf"/>
</dbReference>
<feature type="DNA-binding region" description="H-T-H motif" evidence="4">
    <location>
        <begin position="34"/>
        <end position="53"/>
    </location>
</feature>
<dbReference type="EMBL" id="JARULN010000004">
    <property type="protein sequence ID" value="MDG5753826.1"/>
    <property type="molecule type" value="Genomic_DNA"/>
</dbReference>
<organism evidence="6 7">
    <name type="scientific">Ectobacillus antri</name>
    <dbReference type="NCBI Taxonomy" id="2486280"/>
    <lineage>
        <taxon>Bacteria</taxon>
        <taxon>Bacillati</taxon>
        <taxon>Bacillota</taxon>
        <taxon>Bacilli</taxon>
        <taxon>Bacillales</taxon>
        <taxon>Bacillaceae</taxon>
        <taxon>Ectobacillus</taxon>
    </lineage>
</organism>
<reference evidence="6 7" key="1">
    <citation type="submission" date="2023-04" db="EMBL/GenBank/DDBJ databases">
        <title>Ectobacillus antri isolated from activated sludge.</title>
        <authorList>
            <person name="Yan P."/>
            <person name="Liu X."/>
        </authorList>
    </citation>
    <scope>NUCLEOTIDE SEQUENCE [LARGE SCALE GENOMIC DNA]</scope>
    <source>
        <strain evidence="6 7">C18H</strain>
    </source>
</reference>
<dbReference type="InterPro" id="IPR050109">
    <property type="entry name" value="HTH-type_TetR-like_transc_reg"/>
</dbReference>
<gene>
    <name evidence="6" type="ORF">P6P90_07550</name>
</gene>
<dbReference type="Gene3D" id="1.10.357.10">
    <property type="entry name" value="Tetracycline Repressor, domain 2"/>
    <property type="match status" value="1"/>
</dbReference>
<feature type="domain" description="HTH tetR-type" evidence="5">
    <location>
        <begin position="11"/>
        <end position="71"/>
    </location>
</feature>
<evidence type="ECO:0000313" key="6">
    <source>
        <dbReference type="EMBL" id="MDG5753826.1"/>
    </source>
</evidence>
<name>A0ABT6H358_9BACI</name>